<accession>A0A1F6FPG6</accession>
<evidence type="ECO:0000256" key="1">
    <source>
        <dbReference type="SAM" id="Phobius"/>
    </source>
</evidence>
<protein>
    <recommendedName>
        <fullName evidence="4">TrbC/VIRB2 family protein</fullName>
    </recommendedName>
</protein>
<feature type="transmembrane region" description="Helical" evidence="1">
    <location>
        <begin position="94"/>
        <end position="115"/>
    </location>
</feature>
<evidence type="ECO:0000313" key="3">
    <source>
        <dbReference type="Proteomes" id="UP000179230"/>
    </source>
</evidence>
<evidence type="ECO:0000313" key="2">
    <source>
        <dbReference type="EMBL" id="OGG87749.1"/>
    </source>
</evidence>
<name>A0A1F6FPG6_9BACT</name>
<dbReference type="InterPro" id="IPR043993">
    <property type="entry name" value="T4SS_pilin"/>
</dbReference>
<keyword evidence="1" id="KW-0472">Membrane</keyword>
<evidence type="ECO:0008006" key="4">
    <source>
        <dbReference type="Google" id="ProtNLM"/>
    </source>
</evidence>
<proteinExistence type="predicted"/>
<feature type="transmembrane region" description="Helical" evidence="1">
    <location>
        <begin position="51"/>
        <end position="73"/>
    </location>
</feature>
<gene>
    <name evidence="2" type="ORF">A2592_03470</name>
</gene>
<keyword evidence="1" id="KW-1133">Transmembrane helix</keyword>
<keyword evidence="1" id="KW-0812">Transmembrane</keyword>
<sequence length="122" mass="13093">MKIRKNAGLYLILGLLFLLPIFTKAAPTNTSKIDTVTLENPLKNVSSIEGLLVTILNIVEILMIPVVVFFIILAGFKYVTARGNSTKVGEATRALTYAIIGGVLILAAVAISDIIQSTVESF</sequence>
<reference evidence="2 3" key="1">
    <citation type="journal article" date="2016" name="Nat. Commun.">
        <title>Thousands of microbial genomes shed light on interconnected biogeochemical processes in an aquifer system.</title>
        <authorList>
            <person name="Anantharaman K."/>
            <person name="Brown C.T."/>
            <person name="Hug L.A."/>
            <person name="Sharon I."/>
            <person name="Castelle C.J."/>
            <person name="Probst A.J."/>
            <person name="Thomas B.C."/>
            <person name="Singh A."/>
            <person name="Wilkins M.J."/>
            <person name="Karaoz U."/>
            <person name="Brodie E.L."/>
            <person name="Williams K.H."/>
            <person name="Hubbard S.S."/>
            <person name="Banfield J.F."/>
        </authorList>
    </citation>
    <scope>NUCLEOTIDE SEQUENCE [LARGE SCALE GENOMIC DNA]</scope>
</reference>
<dbReference type="AlphaFoldDB" id="A0A1F6FPG6"/>
<comment type="caution">
    <text evidence="2">The sequence shown here is derived from an EMBL/GenBank/DDBJ whole genome shotgun (WGS) entry which is preliminary data.</text>
</comment>
<dbReference type="Pfam" id="PF18895">
    <property type="entry name" value="T4SS_pilin"/>
    <property type="match status" value="1"/>
</dbReference>
<dbReference type="EMBL" id="MFMT01000042">
    <property type="protein sequence ID" value="OGG87749.1"/>
    <property type="molecule type" value="Genomic_DNA"/>
</dbReference>
<organism evidence="2 3">
    <name type="scientific">Candidatus Kaiserbacteria bacterium RIFOXYD1_FULL_42_15</name>
    <dbReference type="NCBI Taxonomy" id="1798532"/>
    <lineage>
        <taxon>Bacteria</taxon>
        <taxon>Candidatus Kaiseribacteriota</taxon>
    </lineage>
</organism>
<dbReference type="Proteomes" id="UP000179230">
    <property type="component" value="Unassembled WGS sequence"/>
</dbReference>